<evidence type="ECO:0000313" key="3">
    <source>
        <dbReference type="Proteomes" id="UP001189616"/>
    </source>
</evidence>
<protein>
    <submittedName>
        <fullName evidence="2">Uncharacterized protein</fullName>
    </submittedName>
</protein>
<dbReference type="Proteomes" id="UP001189616">
    <property type="component" value="Unassembled WGS sequence"/>
</dbReference>
<organism evidence="2 3">
    <name type="scientific">Ralstonia condita</name>
    <dbReference type="NCBI Taxonomy" id="3058600"/>
    <lineage>
        <taxon>Bacteria</taxon>
        <taxon>Pseudomonadati</taxon>
        <taxon>Pseudomonadota</taxon>
        <taxon>Betaproteobacteria</taxon>
        <taxon>Burkholderiales</taxon>
        <taxon>Burkholderiaceae</taxon>
        <taxon>Ralstonia</taxon>
    </lineage>
</organism>
<evidence type="ECO:0000313" key="2">
    <source>
        <dbReference type="EMBL" id="CAJ0786008.1"/>
    </source>
</evidence>
<reference evidence="2 3" key="1">
    <citation type="submission" date="2023-07" db="EMBL/GenBank/DDBJ databases">
        <authorList>
            <person name="Peeters C."/>
        </authorList>
    </citation>
    <scope>NUCLEOTIDE SEQUENCE [LARGE SCALE GENOMIC DNA]</scope>
    <source>
        <strain evidence="2 3">LMG 7141</strain>
    </source>
</reference>
<name>A0ABM9J8K2_9RALS</name>
<gene>
    <name evidence="2" type="ORF">LMG7141_01725</name>
</gene>
<evidence type="ECO:0000256" key="1">
    <source>
        <dbReference type="SAM" id="SignalP"/>
    </source>
</evidence>
<comment type="caution">
    <text evidence="2">The sequence shown here is derived from an EMBL/GenBank/DDBJ whole genome shotgun (WGS) entry which is preliminary data.</text>
</comment>
<keyword evidence="1" id="KW-0732">Signal</keyword>
<sequence>MLKKTVVLVLLSVGAATAIAAPAFTGPDLSGVYTCKGMDAHEGAYTGTVTLELVREQSTASYGAYRFKLEVPGYGAYPGEAASNGTQMAIHFALTDQATKDYGTGIASFRKKQGKWSFKKFYFEPEFKGGNYGTEACVQR</sequence>
<dbReference type="EMBL" id="CATYWO010000002">
    <property type="protein sequence ID" value="CAJ0786008.1"/>
    <property type="molecule type" value="Genomic_DNA"/>
</dbReference>
<proteinExistence type="predicted"/>
<accession>A0ABM9J8K2</accession>
<feature type="chain" id="PRO_5046804291" evidence="1">
    <location>
        <begin position="21"/>
        <end position="140"/>
    </location>
</feature>
<dbReference type="RefSeq" id="WP_012430778.1">
    <property type="nucleotide sequence ID" value="NZ_CATYWO010000002.1"/>
</dbReference>
<keyword evidence="3" id="KW-1185">Reference proteome</keyword>
<feature type="signal peptide" evidence="1">
    <location>
        <begin position="1"/>
        <end position="20"/>
    </location>
</feature>